<dbReference type="GO" id="GO:0006913">
    <property type="term" value="P:nucleocytoplasmic transport"/>
    <property type="evidence" value="ECO:0007669"/>
    <property type="project" value="TreeGrafter"/>
</dbReference>
<dbReference type="KEGG" id="scac:106088844"/>
<dbReference type="CDD" id="cd00116">
    <property type="entry name" value="LRR_RI"/>
    <property type="match status" value="1"/>
</dbReference>
<dbReference type="VEuPathDB" id="VectorBase:SCAU013530"/>
<evidence type="ECO:0000313" key="5">
    <source>
        <dbReference type="EnsemblMetazoa" id="SCAU013530-PA"/>
    </source>
</evidence>
<evidence type="ECO:0000256" key="4">
    <source>
        <dbReference type="SAM" id="MobiDB-lite"/>
    </source>
</evidence>
<reference evidence="5" key="1">
    <citation type="submission" date="2020-05" db="UniProtKB">
        <authorList>
            <consortium name="EnsemblMetazoa"/>
        </authorList>
    </citation>
    <scope>IDENTIFICATION</scope>
    <source>
        <strain evidence="5">USDA</strain>
    </source>
</reference>
<dbReference type="GO" id="GO:0005829">
    <property type="term" value="C:cytosol"/>
    <property type="evidence" value="ECO:0007669"/>
    <property type="project" value="TreeGrafter"/>
</dbReference>
<keyword evidence="1" id="KW-0343">GTPase activation</keyword>
<keyword evidence="3" id="KW-0677">Repeat</keyword>
<dbReference type="OrthoDB" id="184583at2759"/>
<dbReference type="SUPFAM" id="SSF69099">
    <property type="entry name" value="Ran-GTPase activating protein 1 (RanGAP1), C-terminal domain"/>
    <property type="match status" value="1"/>
</dbReference>
<dbReference type="InterPro" id="IPR036720">
    <property type="entry name" value="RanGAP1_C_sf"/>
</dbReference>
<name>A0A1I8Q3H6_STOCA</name>
<feature type="region of interest" description="Disordered" evidence="4">
    <location>
        <begin position="344"/>
        <end position="412"/>
    </location>
</feature>
<dbReference type="Gene3D" id="3.80.10.10">
    <property type="entry name" value="Ribonuclease Inhibitor"/>
    <property type="match status" value="1"/>
</dbReference>
<protein>
    <recommendedName>
        <fullName evidence="7">Ran-GTPase activating protein 1 C-terminal domain-containing protein</fullName>
    </recommendedName>
</protein>
<evidence type="ECO:0000256" key="3">
    <source>
        <dbReference type="ARBA" id="ARBA00022737"/>
    </source>
</evidence>
<dbReference type="GO" id="GO:0005634">
    <property type="term" value="C:nucleus"/>
    <property type="evidence" value="ECO:0007669"/>
    <property type="project" value="TreeGrafter"/>
</dbReference>
<gene>
    <name evidence="5" type="primary">106088844</name>
</gene>
<feature type="compositionally biased region" description="Acidic residues" evidence="4">
    <location>
        <begin position="354"/>
        <end position="395"/>
    </location>
</feature>
<dbReference type="GO" id="GO:0007165">
    <property type="term" value="P:signal transduction"/>
    <property type="evidence" value="ECO:0007669"/>
    <property type="project" value="InterPro"/>
</dbReference>
<evidence type="ECO:0000256" key="2">
    <source>
        <dbReference type="ARBA" id="ARBA00022614"/>
    </source>
</evidence>
<evidence type="ECO:0000256" key="1">
    <source>
        <dbReference type="ARBA" id="ARBA00022468"/>
    </source>
</evidence>
<dbReference type="SUPFAM" id="SSF52047">
    <property type="entry name" value="RNI-like"/>
    <property type="match status" value="1"/>
</dbReference>
<dbReference type="Gene3D" id="1.25.40.200">
    <property type="entry name" value="Ran-GTPase activating protein 1, C-terminal domain"/>
    <property type="match status" value="1"/>
</dbReference>
<dbReference type="STRING" id="35570.A0A1I8Q3H6"/>
<dbReference type="GO" id="GO:0031267">
    <property type="term" value="F:small GTPase binding"/>
    <property type="evidence" value="ECO:0007669"/>
    <property type="project" value="TreeGrafter"/>
</dbReference>
<dbReference type="AlphaFoldDB" id="A0A1I8Q3H6"/>
<accession>A0A1I8Q3H6</accession>
<dbReference type="InterPro" id="IPR001611">
    <property type="entry name" value="Leu-rich_rpt"/>
</dbReference>
<dbReference type="GO" id="GO:0005096">
    <property type="term" value="F:GTPase activator activity"/>
    <property type="evidence" value="ECO:0007669"/>
    <property type="project" value="UniProtKB-KW"/>
</dbReference>
<dbReference type="PANTHER" id="PTHR24113:SF12">
    <property type="entry name" value="RAN GTPASE-ACTIVATING PROTEIN 1"/>
    <property type="match status" value="1"/>
</dbReference>
<organism evidence="5 6">
    <name type="scientific">Stomoxys calcitrans</name>
    <name type="common">Stable fly</name>
    <name type="synonym">Conops calcitrans</name>
    <dbReference type="NCBI Taxonomy" id="35570"/>
    <lineage>
        <taxon>Eukaryota</taxon>
        <taxon>Metazoa</taxon>
        <taxon>Ecdysozoa</taxon>
        <taxon>Arthropoda</taxon>
        <taxon>Hexapoda</taxon>
        <taxon>Insecta</taxon>
        <taxon>Pterygota</taxon>
        <taxon>Neoptera</taxon>
        <taxon>Endopterygota</taxon>
        <taxon>Diptera</taxon>
        <taxon>Brachycera</taxon>
        <taxon>Muscomorpha</taxon>
        <taxon>Muscoidea</taxon>
        <taxon>Muscidae</taxon>
        <taxon>Stomoxys</taxon>
    </lineage>
</organism>
<dbReference type="Pfam" id="PF13516">
    <property type="entry name" value="LRR_6"/>
    <property type="match status" value="3"/>
</dbReference>
<dbReference type="InterPro" id="IPR027038">
    <property type="entry name" value="RanGap"/>
</dbReference>
<dbReference type="Proteomes" id="UP000095300">
    <property type="component" value="Unassembled WGS sequence"/>
</dbReference>
<dbReference type="InterPro" id="IPR032675">
    <property type="entry name" value="LRR_dom_sf"/>
</dbReference>
<keyword evidence="6" id="KW-1185">Reference proteome</keyword>
<sequence>MAATFSFANIAKELQDVKEEGVTFEDKQLTWDTAEDVKDVVSALETQKVVHYLKLDGNTLGIDAAAAIGKALEKHPEFRKALWKNMFTRRLKTEIPQALKHLGSGLMVAQAQLTVLDLSDNALGPNGMVGLEDLLRSKVCYTLQELHLNNCGLGIGGGQMLSKALLDCHRTSTAAGTPLKLKVFITGRNRLENDGAKAIAKIFSTIKTLEEIAMPQNSIYHDGIAALAEGFKKNPNLRVLNLNDNTVTSKGAQHLAEAFSFTPHLREINFGDCLLKTNGAYHFAEALEESHLELEVVDLGFNEICADGGLVLATAMHNKPHLKRLNLDGNQFGYEGRMRIKEAMESSPNPNALDEMEEDQSEGEQDEDEEVDDDDEEEDEDDDTVDEEIDEEDDIYGEHHNDTTEEADEDDYAENAAEETAYTTTQAFTSKMLNANESFASNKSVTFAENTTTIAGSTAETFCLSQKPCSLQMFESLIEADKLEAFKGVIEQFNDDNYLLLLIFTTLKCGHLAQSSPVALDLAMSLYKECIDYAVKTKQERRVLNYILQQLGLLRSELKFQSLYNIKSCRYALRETLYKKPLASEHMKNTFKVFLDQLDV</sequence>
<evidence type="ECO:0000313" key="6">
    <source>
        <dbReference type="Proteomes" id="UP000095300"/>
    </source>
</evidence>
<dbReference type="EnsemblMetazoa" id="SCAU013530-RA">
    <property type="protein sequence ID" value="SCAU013530-PA"/>
    <property type="gene ID" value="SCAU013530"/>
</dbReference>
<evidence type="ECO:0008006" key="7">
    <source>
        <dbReference type="Google" id="ProtNLM"/>
    </source>
</evidence>
<dbReference type="SMART" id="SM00368">
    <property type="entry name" value="LRR_RI"/>
    <property type="match status" value="8"/>
</dbReference>
<dbReference type="GO" id="GO:0048471">
    <property type="term" value="C:perinuclear region of cytoplasm"/>
    <property type="evidence" value="ECO:0007669"/>
    <property type="project" value="TreeGrafter"/>
</dbReference>
<keyword evidence="2" id="KW-0433">Leucine-rich repeat</keyword>
<proteinExistence type="predicted"/>
<dbReference type="PANTHER" id="PTHR24113">
    <property type="entry name" value="RAN GTPASE-ACTIVATING PROTEIN 1"/>
    <property type="match status" value="1"/>
</dbReference>